<comment type="caution">
    <text evidence="1">The sequence shown here is derived from an EMBL/GenBank/DDBJ whole genome shotgun (WGS) entry which is preliminary data.</text>
</comment>
<proteinExistence type="predicted"/>
<evidence type="ECO:0000313" key="1">
    <source>
        <dbReference type="EMBL" id="GIY76690.1"/>
    </source>
</evidence>
<protein>
    <submittedName>
        <fullName evidence="1">Uncharacterized protein</fullName>
    </submittedName>
</protein>
<organism evidence="1 2">
    <name type="scientific">Caerostris darwini</name>
    <dbReference type="NCBI Taxonomy" id="1538125"/>
    <lineage>
        <taxon>Eukaryota</taxon>
        <taxon>Metazoa</taxon>
        <taxon>Ecdysozoa</taxon>
        <taxon>Arthropoda</taxon>
        <taxon>Chelicerata</taxon>
        <taxon>Arachnida</taxon>
        <taxon>Araneae</taxon>
        <taxon>Araneomorphae</taxon>
        <taxon>Entelegynae</taxon>
        <taxon>Araneoidea</taxon>
        <taxon>Araneidae</taxon>
        <taxon>Caerostris</taxon>
    </lineage>
</organism>
<accession>A0AAV4W1T7</accession>
<name>A0AAV4W1T7_9ARAC</name>
<sequence length="66" mass="7601">MQSAPEHQALGSGSIIVWPGISLGYNTNHHIFRRGSVTAVRCDRRRLDEKWVDDEYSPDLYSIENR</sequence>
<dbReference type="Proteomes" id="UP001054837">
    <property type="component" value="Unassembled WGS sequence"/>
</dbReference>
<gene>
    <name evidence="1" type="ORF">CDAR_165471</name>
</gene>
<dbReference type="AlphaFoldDB" id="A0AAV4W1T7"/>
<evidence type="ECO:0000313" key="2">
    <source>
        <dbReference type="Proteomes" id="UP001054837"/>
    </source>
</evidence>
<reference evidence="1 2" key="1">
    <citation type="submission" date="2021-06" db="EMBL/GenBank/DDBJ databases">
        <title>Caerostris darwini draft genome.</title>
        <authorList>
            <person name="Kono N."/>
            <person name="Arakawa K."/>
        </authorList>
    </citation>
    <scope>NUCLEOTIDE SEQUENCE [LARGE SCALE GENOMIC DNA]</scope>
</reference>
<keyword evidence="2" id="KW-1185">Reference proteome</keyword>
<dbReference type="EMBL" id="BPLQ01014040">
    <property type="protein sequence ID" value="GIY76690.1"/>
    <property type="molecule type" value="Genomic_DNA"/>
</dbReference>